<dbReference type="EMBL" id="BAABHX010000005">
    <property type="protein sequence ID" value="GAA5096614.1"/>
    <property type="molecule type" value="Genomic_DNA"/>
</dbReference>
<proteinExistence type="predicted"/>
<evidence type="ECO:0000313" key="1">
    <source>
        <dbReference type="EMBL" id="GAA5096614.1"/>
    </source>
</evidence>
<accession>A0ABP9MML6</accession>
<keyword evidence="2" id="KW-1185">Reference proteome</keyword>
<dbReference type="Proteomes" id="UP001500353">
    <property type="component" value="Unassembled WGS sequence"/>
</dbReference>
<protein>
    <submittedName>
        <fullName evidence="1">Uncharacterized protein</fullName>
    </submittedName>
</protein>
<evidence type="ECO:0000313" key="2">
    <source>
        <dbReference type="Proteomes" id="UP001500353"/>
    </source>
</evidence>
<gene>
    <name evidence="1" type="ORF">GCM10023210_30590</name>
</gene>
<sequence>MPFKNKKKEPLGSLVFKICDGDNRSQSKDRKIMLDNLKFSITDQSIVQRLLGFAEKEMISRKPQNNNYVCYSKFGALMRFDFRKSMENGVLIGFRHVEVSISPHYHFNNYLHNGNDFKPLNCLKALEDILTLLQIRKAEFDLLKVVNIEYGLNLVPGVDIKNLIDGISFHKRTSFIIPDLTKPYFKITDATKYKQIKAYAKGLQFIDYPEYEIDLNTFRFEIKSKQSKCISKTGIRTVKDLFNEKVYDELLQSILDEWECVLVVNNCLQNTPYLKEATQGDFWIKIMDDKHRIKFIREREKYYKELTVKNNFHHQIKLLIIDKVTSFQNVTNSTQKISMNREKVNIRGKPSPLINLESVTNSQNISKNNRFGFGTSSI</sequence>
<reference evidence="2" key="1">
    <citation type="journal article" date="2019" name="Int. J. Syst. Evol. Microbiol.">
        <title>The Global Catalogue of Microorganisms (GCM) 10K type strain sequencing project: providing services to taxonomists for standard genome sequencing and annotation.</title>
        <authorList>
            <consortium name="The Broad Institute Genomics Platform"/>
            <consortium name="The Broad Institute Genome Sequencing Center for Infectious Disease"/>
            <person name="Wu L."/>
            <person name="Ma J."/>
        </authorList>
    </citation>
    <scope>NUCLEOTIDE SEQUENCE [LARGE SCALE GENOMIC DNA]</scope>
    <source>
        <strain evidence="2">JCM 18019</strain>
    </source>
</reference>
<comment type="caution">
    <text evidence="1">The sequence shown here is derived from an EMBL/GenBank/DDBJ whole genome shotgun (WGS) entry which is preliminary data.</text>
</comment>
<name>A0ABP9MML6_9FLAO</name>
<organism evidence="1 2">
    <name type="scientific">Chryseobacterium ginsengisoli</name>
    <dbReference type="NCBI Taxonomy" id="363853"/>
    <lineage>
        <taxon>Bacteria</taxon>
        <taxon>Pseudomonadati</taxon>
        <taxon>Bacteroidota</taxon>
        <taxon>Flavobacteriia</taxon>
        <taxon>Flavobacteriales</taxon>
        <taxon>Weeksellaceae</taxon>
        <taxon>Chryseobacterium group</taxon>
        <taxon>Chryseobacterium</taxon>
    </lineage>
</organism>